<keyword evidence="3" id="KW-1185">Reference proteome</keyword>
<feature type="chain" id="PRO_5007805677" evidence="1">
    <location>
        <begin position="19"/>
        <end position="190"/>
    </location>
</feature>
<feature type="signal peptide" evidence="1">
    <location>
        <begin position="1"/>
        <end position="18"/>
    </location>
</feature>
<evidence type="ECO:0000313" key="3">
    <source>
        <dbReference type="Proteomes" id="UP000070121"/>
    </source>
</evidence>
<gene>
    <name evidence="2" type="ORF">CSAL01_04861</name>
</gene>
<evidence type="ECO:0000256" key="1">
    <source>
        <dbReference type="SAM" id="SignalP"/>
    </source>
</evidence>
<reference evidence="2 3" key="1">
    <citation type="submission" date="2014-02" db="EMBL/GenBank/DDBJ databases">
        <title>The genome sequence of Colletotrichum salicis CBS 607.94.</title>
        <authorList>
            <person name="Baroncelli R."/>
            <person name="Thon M.R."/>
        </authorList>
    </citation>
    <scope>NUCLEOTIDE SEQUENCE [LARGE SCALE GENOMIC DNA]</scope>
    <source>
        <strain evidence="2 3">CBS 607.94</strain>
    </source>
</reference>
<proteinExistence type="predicted"/>
<dbReference type="Proteomes" id="UP000070121">
    <property type="component" value="Unassembled WGS sequence"/>
</dbReference>
<accession>A0A135V6I6</accession>
<evidence type="ECO:0000313" key="2">
    <source>
        <dbReference type="EMBL" id="KXH68131.1"/>
    </source>
</evidence>
<dbReference type="AlphaFoldDB" id="A0A135V6I6"/>
<protein>
    <submittedName>
        <fullName evidence="2">Uncharacterized protein</fullName>
    </submittedName>
</protein>
<dbReference type="EMBL" id="JFFI01000380">
    <property type="protein sequence ID" value="KXH68131.1"/>
    <property type="molecule type" value="Genomic_DNA"/>
</dbReference>
<dbReference type="OrthoDB" id="4826074at2759"/>
<sequence length="190" mass="20690">MQFSSLIACLVMAPLALAIPAELSSGESALALRAAENIELPNDLPEDWKTAMEAYFKDTDLDLENRDLDKRSNVPFMHCGWRRFFSCLGSVTPGGVTCMWAIAARGLDVKEDSKCSAAVVATILSASNNCKLTGRAAMISMVGIMHDAHPPGRLKLSSNGVVTIKPRDQAIKKIVTRLFVHIIEINSMKE</sequence>
<name>A0A135V6I6_9PEZI</name>
<comment type="caution">
    <text evidence="2">The sequence shown here is derived from an EMBL/GenBank/DDBJ whole genome shotgun (WGS) entry which is preliminary data.</text>
</comment>
<organism evidence="2 3">
    <name type="scientific">Colletotrichum salicis</name>
    <dbReference type="NCBI Taxonomy" id="1209931"/>
    <lineage>
        <taxon>Eukaryota</taxon>
        <taxon>Fungi</taxon>
        <taxon>Dikarya</taxon>
        <taxon>Ascomycota</taxon>
        <taxon>Pezizomycotina</taxon>
        <taxon>Sordariomycetes</taxon>
        <taxon>Hypocreomycetidae</taxon>
        <taxon>Glomerellales</taxon>
        <taxon>Glomerellaceae</taxon>
        <taxon>Colletotrichum</taxon>
        <taxon>Colletotrichum acutatum species complex</taxon>
    </lineage>
</organism>
<keyword evidence="1" id="KW-0732">Signal</keyword>